<dbReference type="FunFam" id="1.10.287.950:FF:000001">
    <property type="entry name" value="Methyl-accepting chemotaxis sensory transducer"/>
    <property type="match status" value="1"/>
</dbReference>
<dbReference type="PANTHER" id="PTHR43531:SF11">
    <property type="entry name" value="METHYL-ACCEPTING CHEMOTAXIS PROTEIN 3"/>
    <property type="match status" value="1"/>
</dbReference>
<feature type="domain" description="Methyl-accepting transducer" evidence="7">
    <location>
        <begin position="536"/>
        <end position="765"/>
    </location>
</feature>
<proteinExistence type="inferred from homology"/>
<keyword evidence="3" id="KW-0807">Transducer</keyword>
<accession>A0A1H7YVT3</accession>
<dbReference type="PANTHER" id="PTHR43531">
    <property type="entry name" value="PROTEIN ICFG"/>
    <property type="match status" value="1"/>
</dbReference>
<feature type="compositionally biased region" description="Basic and acidic residues" evidence="5">
    <location>
        <begin position="120"/>
        <end position="131"/>
    </location>
</feature>
<evidence type="ECO:0000259" key="8">
    <source>
        <dbReference type="PROSITE" id="PS50885"/>
    </source>
</evidence>
<dbReference type="InterPro" id="IPR051310">
    <property type="entry name" value="MCP_chemotaxis"/>
</dbReference>
<protein>
    <submittedName>
        <fullName evidence="9">Methyl-accepting chemotaxis protein</fullName>
    </submittedName>
</protein>
<evidence type="ECO:0000313" key="10">
    <source>
        <dbReference type="Proteomes" id="UP000199158"/>
    </source>
</evidence>
<feature type="coiled-coil region" evidence="4">
    <location>
        <begin position="572"/>
        <end position="603"/>
    </location>
</feature>
<feature type="compositionally biased region" description="Acidic residues" evidence="5">
    <location>
        <begin position="811"/>
        <end position="824"/>
    </location>
</feature>
<evidence type="ECO:0000256" key="5">
    <source>
        <dbReference type="SAM" id="MobiDB-lite"/>
    </source>
</evidence>
<comment type="similarity">
    <text evidence="2">Belongs to the methyl-accepting chemotaxis (MCP) protein family.</text>
</comment>
<keyword evidence="4" id="KW-0175">Coiled coil</keyword>
<dbReference type="SUPFAM" id="SSF58104">
    <property type="entry name" value="Methyl-accepting chemotaxis protein (MCP) signaling domain"/>
    <property type="match status" value="1"/>
</dbReference>
<evidence type="ECO:0000256" key="4">
    <source>
        <dbReference type="SAM" id="Coils"/>
    </source>
</evidence>
<dbReference type="GO" id="GO:0005886">
    <property type="term" value="C:plasma membrane"/>
    <property type="evidence" value="ECO:0007669"/>
    <property type="project" value="TreeGrafter"/>
</dbReference>
<keyword evidence="6" id="KW-0472">Membrane</keyword>
<dbReference type="PROSITE" id="PS50885">
    <property type="entry name" value="HAMP"/>
    <property type="match status" value="1"/>
</dbReference>
<feature type="domain" description="HAMP" evidence="8">
    <location>
        <begin position="434"/>
        <end position="486"/>
    </location>
</feature>
<dbReference type="GO" id="GO:0006935">
    <property type="term" value="P:chemotaxis"/>
    <property type="evidence" value="ECO:0007669"/>
    <property type="project" value="UniProtKB-KW"/>
</dbReference>
<dbReference type="RefSeq" id="WP_092750906.1">
    <property type="nucleotide sequence ID" value="NZ_FOCG01000001.1"/>
</dbReference>
<dbReference type="OrthoDB" id="9762005at2"/>
<dbReference type="Pfam" id="PF22673">
    <property type="entry name" value="MCP-like_PDC_1"/>
    <property type="match status" value="1"/>
</dbReference>
<feature type="region of interest" description="Disordered" evidence="5">
    <location>
        <begin position="87"/>
        <end position="173"/>
    </location>
</feature>
<name>A0A1H7YVT3_9FIRM</name>
<keyword evidence="10" id="KW-1185">Reference proteome</keyword>
<evidence type="ECO:0000313" key="9">
    <source>
        <dbReference type="EMBL" id="SEM50073.1"/>
    </source>
</evidence>
<dbReference type="AlphaFoldDB" id="A0A1H7YVT3"/>
<dbReference type="InterPro" id="IPR004090">
    <property type="entry name" value="Chemotax_Me-accpt_rcpt"/>
</dbReference>
<dbReference type="Pfam" id="PF00015">
    <property type="entry name" value="MCPsignal"/>
    <property type="match status" value="1"/>
</dbReference>
<evidence type="ECO:0000256" key="2">
    <source>
        <dbReference type="ARBA" id="ARBA00029447"/>
    </source>
</evidence>
<dbReference type="GO" id="GO:0007165">
    <property type="term" value="P:signal transduction"/>
    <property type="evidence" value="ECO:0007669"/>
    <property type="project" value="UniProtKB-KW"/>
</dbReference>
<dbReference type="Gene3D" id="6.10.340.10">
    <property type="match status" value="1"/>
</dbReference>
<dbReference type="InterPro" id="IPR003660">
    <property type="entry name" value="HAMP_dom"/>
</dbReference>
<dbReference type="Gene3D" id="1.10.287.950">
    <property type="entry name" value="Methyl-accepting chemotaxis protein"/>
    <property type="match status" value="1"/>
</dbReference>
<dbReference type="PROSITE" id="PS50111">
    <property type="entry name" value="CHEMOTAXIS_TRANSDUC_2"/>
    <property type="match status" value="1"/>
</dbReference>
<dbReference type="Proteomes" id="UP000199158">
    <property type="component" value="Unassembled WGS sequence"/>
</dbReference>
<dbReference type="SMART" id="SM00283">
    <property type="entry name" value="MA"/>
    <property type="match status" value="1"/>
</dbReference>
<organism evidence="9 10">
    <name type="scientific">Hydrogenoanaerobacterium saccharovorans</name>
    <dbReference type="NCBI Taxonomy" id="474960"/>
    <lineage>
        <taxon>Bacteria</taxon>
        <taxon>Bacillati</taxon>
        <taxon>Bacillota</taxon>
        <taxon>Clostridia</taxon>
        <taxon>Eubacteriales</taxon>
        <taxon>Oscillospiraceae</taxon>
        <taxon>Hydrogenoanaerobacterium</taxon>
    </lineage>
</organism>
<feature type="compositionally biased region" description="Low complexity" evidence="5">
    <location>
        <begin position="783"/>
        <end position="795"/>
    </location>
</feature>
<feature type="transmembrane region" description="Helical" evidence="6">
    <location>
        <begin position="412"/>
        <end position="433"/>
    </location>
</feature>
<dbReference type="STRING" id="474960.SAMN05216180_0274"/>
<dbReference type="Gene3D" id="3.30.450.20">
    <property type="entry name" value="PAS domain"/>
    <property type="match status" value="2"/>
</dbReference>
<gene>
    <name evidence="9" type="ORF">SAMN05216180_0274</name>
</gene>
<feature type="region of interest" description="Disordered" evidence="5">
    <location>
        <begin position="781"/>
        <end position="824"/>
    </location>
</feature>
<evidence type="ECO:0000259" key="7">
    <source>
        <dbReference type="PROSITE" id="PS50111"/>
    </source>
</evidence>
<dbReference type="EMBL" id="FOCG01000001">
    <property type="protein sequence ID" value="SEM50073.1"/>
    <property type="molecule type" value="Genomic_DNA"/>
</dbReference>
<evidence type="ECO:0000256" key="6">
    <source>
        <dbReference type="SAM" id="Phobius"/>
    </source>
</evidence>
<dbReference type="SMART" id="SM00304">
    <property type="entry name" value="HAMP"/>
    <property type="match status" value="1"/>
</dbReference>
<feature type="transmembrane region" description="Helical" evidence="6">
    <location>
        <begin position="12"/>
        <end position="34"/>
    </location>
</feature>
<dbReference type="Pfam" id="PF00672">
    <property type="entry name" value="HAMP"/>
    <property type="match status" value="1"/>
</dbReference>
<dbReference type="InterPro" id="IPR004089">
    <property type="entry name" value="MCPsignal_dom"/>
</dbReference>
<keyword evidence="6" id="KW-1133">Transmembrane helix</keyword>
<evidence type="ECO:0000256" key="1">
    <source>
        <dbReference type="ARBA" id="ARBA00022500"/>
    </source>
</evidence>
<keyword evidence="1" id="KW-0145">Chemotaxis</keyword>
<evidence type="ECO:0000256" key="3">
    <source>
        <dbReference type="PROSITE-ProRule" id="PRU00284"/>
    </source>
</evidence>
<dbReference type="CDD" id="cd11386">
    <property type="entry name" value="MCP_signal"/>
    <property type="match status" value="1"/>
</dbReference>
<sequence>MRFTKKMKLATKIAYTVTALLIVIFVILIGFAVISSQNVIEDTISAEFNALSKSNGLQVQQILDTAENATNDMRSYLLKAYKQEEQELGKQANEGETPSGKTAATKDDKASTGKTATAAKDTKATAAKDTKATASKTETTKDAKNSTGKTTSAASKTVKSSTSAKKNESEQEKEKYISSIYNMEINKVKLDAEKYLTETARNAAVNNEDIIAVGAMFEPYKFDKNIKSYSFYVSETDADSVIRPFGVHSEYSKEEYYVKAVKQKQTVFTEPYKFNGVTMVSVSSPIIYNNELKGVILSDINVTNFSKVQSENKRYPSMYATIYNGQGVIIYDSRDIQNVGKNMSEFFADKDELAIVQNDFAKGEAFSNEATRADGKKITRYFTPIKAGNTNWWAMTALETSDMNQAVTKNTIGMSVMALIALVLIVGTVAFVLKRMLSPIDNVVKAAEEISNGNFDIHLEAKSEDEIGILIKTFDNTAQTLKGVIEDISNVLNSIADKNLDVDTSVNYVGDLEKIDISIKNIIKNLNEIMGNINQSADQVASGSGQVSNGAQALSQGATEQASSIEELSATITEISSQIKKNAENARKAREESTLAVKEVEDSNQKMQEMIQAIGEISDKSGKIGKIIKTIEDIAFQTNILALNAAVEAARAGVAGRGFAVVADEVRNLASKSAEAAKNTTTLIEETVLAVENGTKIADITANSMYTVVKGVTKVTGLVDDIAIASGEQADSIAQVTQGVEQISNVVQTNSATAEESAAASEELTGQAQILKEMVGGFRFKGETQTETLPETELTWYEDDDEQNEEVKTEYEEEMEEESLESKY</sequence>
<dbReference type="GO" id="GO:0004888">
    <property type="term" value="F:transmembrane signaling receptor activity"/>
    <property type="evidence" value="ECO:0007669"/>
    <property type="project" value="InterPro"/>
</dbReference>
<reference evidence="9 10" key="1">
    <citation type="submission" date="2016-10" db="EMBL/GenBank/DDBJ databases">
        <authorList>
            <person name="de Groot N.N."/>
        </authorList>
    </citation>
    <scope>NUCLEOTIDE SEQUENCE [LARGE SCALE GENOMIC DNA]</scope>
    <source>
        <strain evidence="9 10">CGMCC 1.5070</strain>
    </source>
</reference>
<dbReference type="CDD" id="cd06225">
    <property type="entry name" value="HAMP"/>
    <property type="match status" value="1"/>
</dbReference>
<feature type="compositionally biased region" description="Low complexity" evidence="5">
    <location>
        <begin position="145"/>
        <end position="164"/>
    </location>
</feature>
<dbReference type="CDD" id="cd12913">
    <property type="entry name" value="PDC1_MCP_like"/>
    <property type="match status" value="1"/>
</dbReference>
<keyword evidence="6" id="KW-0812">Transmembrane</keyword>
<dbReference type="PRINTS" id="PR00260">
    <property type="entry name" value="CHEMTRNSDUCR"/>
</dbReference>